<dbReference type="NCBIfam" id="TIGR01611">
    <property type="entry name" value="tail_tube"/>
    <property type="match status" value="1"/>
</dbReference>
<dbReference type="AlphaFoldDB" id="A0A212KBV1"/>
<accession>A0A212KBV1</accession>
<name>A0A212KBV1_9PROT</name>
<proteinExistence type="predicted"/>
<reference evidence="1" key="1">
    <citation type="submission" date="2016-04" db="EMBL/GenBank/DDBJ databases">
        <authorList>
            <person name="Evans L.H."/>
            <person name="Alamgir A."/>
            <person name="Owens N."/>
            <person name="Weber N.D."/>
            <person name="Virtaneva K."/>
            <person name="Barbian K."/>
            <person name="Babar A."/>
            <person name="Rosenke K."/>
        </authorList>
    </citation>
    <scope>NUCLEOTIDE SEQUENCE</scope>
    <source>
        <strain evidence="1">86</strain>
    </source>
</reference>
<organism evidence="1">
    <name type="scientific">uncultured Alphaproteobacteria bacterium</name>
    <dbReference type="NCBI Taxonomy" id="91750"/>
    <lineage>
        <taxon>Bacteria</taxon>
        <taxon>Pseudomonadati</taxon>
        <taxon>Pseudomonadota</taxon>
        <taxon>Alphaproteobacteria</taxon>
        <taxon>environmental samples</taxon>
    </lineage>
</organism>
<gene>
    <name evidence="1" type="primary">B3gp</name>
    <name evidence="1" type="ORF">KL86APRO_12517</name>
</gene>
<protein>
    <submittedName>
        <fullName evidence="1">Phage major tail tube protein</fullName>
    </submittedName>
</protein>
<sequence>MATIPKVLKNYVAYLDAYGYAGKVPEAKLPPIKLKTDTYSGGGLAAELDLDMGLIEKMEMEITFAEYIPAVLGLFGDPDASVTLRGAQEDTPNTAEAVIVSVRGLFSQTDPGTWKPGSQTANKCTVSLKYYKLTVGSTVVYEIDAENMKRVINGVDQLAAIRRALGM</sequence>
<dbReference type="EMBL" id="FLUO01000001">
    <property type="protein sequence ID" value="SBW09107.1"/>
    <property type="molecule type" value="Genomic_DNA"/>
</dbReference>
<evidence type="ECO:0000313" key="1">
    <source>
        <dbReference type="EMBL" id="SBW09107.1"/>
    </source>
</evidence>
<dbReference type="Pfam" id="PF04985">
    <property type="entry name" value="Phage_tube"/>
    <property type="match status" value="1"/>
</dbReference>
<dbReference type="InterPro" id="IPR006498">
    <property type="entry name" value="Tail_tube"/>
</dbReference>